<dbReference type="EMBL" id="KQ093556">
    <property type="protein sequence ID" value="KMS94415.1"/>
    <property type="molecule type" value="Genomic_DNA"/>
</dbReference>
<feature type="chain" id="PRO_5005296593" description="PA domain-containing protein" evidence="1">
    <location>
        <begin position="18"/>
        <end position="159"/>
    </location>
</feature>
<dbReference type="Proteomes" id="UP000035740">
    <property type="component" value="Unassembled WGS sequence"/>
</dbReference>
<feature type="domain" description="PA" evidence="2">
    <location>
        <begin position="55"/>
        <end position="140"/>
    </location>
</feature>
<evidence type="ECO:0000256" key="1">
    <source>
        <dbReference type="SAM" id="SignalP"/>
    </source>
</evidence>
<keyword evidence="1" id="KW-0732">Signal</keyword>
<protein>
    <recommendedName>
        <fullName evidence="2">PA domain-containing protein</fullName>
    </recommendedName>
</protein>
<sequence length="159" mass="17053">MLAFAALILVLVSFAQAQSQRHTAIAITVSGDGQRETTLPAYLASWGPDLASPVHGSLSYVVPSDACSNIESKHTKGSVLVIDQGQCTFADKMHNLKALSPTAVIVVGQPSIKSWFVMGPSNITDPLPAVMVLNEDGQTLKNYNSAVLRFIERHCFSLI</sequence>
<feature type="signal peptide" evidence="1">
    <location>
        <begin position="1"/>
        <end position="17"/>
    </location>
</feature>
<proteinExistence type="predicted"/>
<accession>A0A0J8DUC2</accession>
<dbReference type="Pfam" id="PF02225">
    <property type="entry name" value="PA"/>
    <property type="match status" value="1"/>
</dbReference>
<dbReference type="AlphaFoldDB" id="A0A0J8DUC2"/>
<feature type="non-terminal residue" evidence="3">
    <location>
        <position position="1"/>
    </location>
</feature>
<dbReference type="InterPro" id="IPR003137">
    <property type="entry name" value="PA_domain"/>
</dbReference>
<evidence type="ECO:0000259" key="2">
    <source>
        <dbReference type="Pfam" id="PF02225"/>
    </source>
</evidence>
<keyword evidence="4" id="KW-1185">Reference proteome</keyword>
<organism evidence="3 4">
    <name type="scientific">Beta vulgaris subsp. vulgaris</name>
    <name type="common">Beet</name>
    <dbReference type="NCBI Taxonomy" id="3555"/>
    <lineage>
        <taxon>Eukaryota</taxon>
        <taxon>Viridiplantae</taxon>
        <taxon>Streptophyta</taxon>
        <taxon>Embryophyta</taxon>
        <taxon>Tracheophyta</taxon>
        <taxon>Spermatophyta</taxon>
        <taxon>Magnoliopsida</taxon>
        <taxon>eudicotyledons</taxon>
        <taxon>Gunneridae</taxon>
        <taxon>Pentapetalae</taxon>
        <taxon>Caryophyllales</taxon>
        <taxon>Chenopodiaceae</taxon>
        <taxon>Betoideae</taxon>
        <taxon>Beta</taxon>
    </lineage>
</organism>
<evidence type="ECO:0000313" key="4">
    <source>
        <dbReference type="Proteomes" id="UP000035740"/>
    </source>
</evidence>
<evidence type="ECO:0000313" key="3">
    <source>
        <dbReference type="EMBL" id="KMS94415.1"/>
    </source>
</evidence>
<dbReference type="Gene3D" id="3.50.30.30">
    <property type="match status" value="1"/>
</dbReference>
<dbReference type="Gramene" id="KMS94415">
    <property type="protein sequence ID" value="KMS94415"/>
    <property type="gene ID" value="BVRB_021640"/>
</dbReference>
<name>A0A0J8DUC2_BETVV</name>
<reference evidence="3 4" key="1">
    <citation type="journal article" date="2014" name="Nature">
        <title>The genome of the recently domesticated crop plant sugar beet (Beta vulgaris).</title>
        <authorList>
            <person name="Dohm J.C."/>
            <person name="Minoche A.E."/>
            <person name="Holtgrawe D."/>
            <person name="Capella-Gutierrez S."/>
            <person name="Zakrzewski F."/>
            <person name="Tafer H."/>
            <person name="Rupp O."/>
            <person name="Sorensen T.R."/>
            <person name="Stracke R."/>
            <person name="Reinhardt R."/>
            <person name="Goesmann A."/>
            <person name="Kraft T."/>
            <person name="Schulz B."/>
            <person name="Stadler P.F."/>
            <person name="Schmidt T."/>
            <person name="Gabaldon T."/>
            <person name="Lehrach H."/>
            <person name="Weisshaar B."/>
            <person name="Himmelbauer H."/>
        </authorList>
    </citation>
    <scope>NUCLEOTIDE SEQUENCE [LARGE SCALE GENOMIC DNA]</scope>
    <source>
        <tissue evidence="3">Taproot</tissue>
    </source>
</reference>
<gene>
    <name evidence="3" type="ORF">BVRB_021640</name>
</gene>
<dbReference type="OrthoDB" id="10013407at2759"/>